<comment type="subcellular location">
    <subcellularLocation>
        <location evidence="2">Cytoplasm</location>
    </subcellularLocation>
</comment>
<evidence type="ECO:0000313" key="15">
    <source>
        <dbReference type="Proteomes" id="UP000246351"/>
    </source>
</evidence>
<dbReference type="PROSITE" id="PS50052">
    <property type="entry name" value="GUANYLATE_KINASE_2"/>
    <property type="match status" value="1"/>
</dbReference>
<evidence type="ECO:0000256" key="11">
    <source>
        <dbReference type="ARBA" id="ARBA00030128"/>
    </source>
</evidence>
<reference evidence="14 15" key="1">
    <citation type="journal article" date="2018" name="Vet. Microbiol.">
        <title>Clonal diversity and geographic distribution of methicillin-resistant Staphylococcus pseudintermedius from Australian animals: Discovery of novel sequence types.</title>
        <authorList>
            <person name="Worthing K.A."/>
            <person name="Abraham S."/>
            <person name="Coombs G.W."/>
            <person name="Pang S."/>
            <person name="Saputra S."/>
            <person name="Jordan D."/>
            <person name="Trott D.J."/>
            <person name="Norris J.M."/>
        </authorList>
    </citation>
    <scope>NUCLEOTIDE SEQUENCE [LARGE SCALE GENOMIC DNA]</scope>
    <source>
        <strain evidence="14 15">ST71 3</strain>
    </source>
</reference>
<dbReference type="Proteomes" id="UP000246351">
    <property type="component" value="Unassembled WGS sequence"/>
</dbReference>
<evidence type="ECO:0000256" key="1">
    <source>
        <dbReference type="ARBA" id="ARBA00003531"/>
    </source>
</evidence>
<dbReference type="Gene3D" id="3.30.63.10">
    <property type="entry name" value="Guanylate Kinase phosphate binding domain"/>
    <property type="match status" value="1"/>
</dbReference>
<protein>
    <recommendedName>
        <fullName evidence="5">Guanylate kinase</fullName>
        <ecNumber evidence="4">2.7.4.8</ecNumber>
    </recommendedName>
    <alternativeName>
        <fullName evidence="11">GMP kinase</fullName>
    </alternativeName>
</protein>
<evidence type="ECO:0000256" key="5">
    <source>
        <dbReference type="ARBA" id="ARBA00016296"/>
    </source>
</evidence>
<evidence type="ECO:0000256" key="8">
    <source>
        <dbReference type="ARBA" id="ARBA00022741"/>
    </source>
</evidence>
<dbReference type="NCBIfam" id="TIGR03263">
    <property type="entry name" value="guanyl_kin"/>
    <property type="match status" value="1"/>
</dbReference>
<name>A0A317Z3D6_STAPS</name>
<keyword evidence="8" id="KW-0547">Nucleotide-binding</keyword>
<evidence type="ECO:0000256" key="3">
    <source>
        <dbReference type="ARBA" id="ARBA00005790"/>
    </source>
</evidence>
<proteinExistence type="inferred from homology"/>
<dbReference type="FunFam" id="3.30.63.10:FF:000002">
    <property type="entry name" value="Guanylate kinase 1"/>
    <property type="match status" value="1"/>
</dbReference>
<dbReference type="PROSITE" id="PS00856">
    <property type="entry name" value="GUANYLATE_KINASE_1"/>
    <property type="match status" value="1"/>
</dbReference>
<evidence type="ECO:0000313" key="14">
    <source>
        <dbReference type="EMBL" id="PWZ94287.1"/>
    </source>
</evidence>
<comment type="catalytic activity">
    <reaction evidence="12">
        <text>GMP + ATP = GDP + ADP</text>
        <dbReference type="Rhea" id="RHEA:20780"/>
        <dbReference type="ChEBI" id="CHEBI:30616"/>
        <dbReference type="ChEBI" id="CHEBI:58115"/>
        <dbReference type="ChEBI" id="CHEBI:58189"/>
        <dbReference type="ChEBI" id="CHEBI:456216"/>
        <dbReference type="EC" id="2.7.4.8"/>
    </reaction>
</comment>
<dbReference type="InterPro" id="IPR027417">
    <property type="entry name" value="P-loop_NTPase"/>
</dbReference>
<feature type="domain" description="Guanylate kinase-like" evidence="13">
    <location>
        <begin position="1"/>
        <end position="147"/>
    </location>
</feature>
<dbReference type="GO" id="GO:0005524">
    <property type="term" value="F:ATP binding"/>
    <property type="evidence" value="ECO:0007669"/>
    <property type="project" value="UniProtKB-KW"/>
</dbReference>
<evidence type="ECO:0000256" key="2">
    <source>
        <dbReference type="ARBA" id="ARBA00004496"/>
    </source>
</evidence>
<dbReference type="Gene3D" id="3.40.50.300">
    <property type="entry name" value="P-loop containing nucleotide triphosphate hydrolases"/>
    <property type="match status" value="1"/>
</dbReference>
<dbReference type="AlphaFoldDB" id="A0A317Z3D6"/>
<dbReference type="InterPro" id="IPR017665">
    <property type="entry name" value="Guanylate_kinase"/>
</dbReference>
<keyword evidence="6" id="KW-0963">Cytoplasm</keyword>
<dbReference type="GO" id="GO:0004385">
    <property type="term" value="F:GMP kinase activity"/>
    <property type="evidence" value="ECO:0007669"/>
    <property type="project" value="UniProtKB-EC"/>
</dbReference>
<keyword evidence="10" id="KW-0067">ATP-binding</keyword>
<evidence type="ECO:0000256" key="12">
    <source>
        <dbReference type="ARBA" id="ARBA00048594"/>
    </source>
</evidence>
<evidence type="ECO:0000259" key="13">
    <source>
        <dbReference type="PROSITE" id="PS50052"/>
    </source>
</evidence>
<feature type="non-terminal residue" evidence="14">
    <location>
        <position position="1"/>
    </location>
</feature>
<evidence type="ECO:0000256" key="10">
    <source>
        <dbReference type="ARBA" id="ARBA00022840"/>
    </source>
</evidence>
<dbReference type="EC" id="2.7.4.8" evidence="4"/>
<gene>
    <name evidence="14" type="ORF">DD924_17780</name>
</gene>
<dbReference type="InterPro" id="IPR008145">
    <property type="entry name" value="GK/Ca_channel_bsu"/>
</dbReference>
<comment type="similarity">
    <text evidence="3">Belongs to the guanylate kinase family.</text>
</comment>
<dbReference type="SMART" id="SM00072">
    <property type="entry name" value="GuKc"/>
    <property type="match status" value="1"/>
</dbReference>
<dbReference type="CDD" id="cd00071">
    <property type="entry name" value="GMPK"/>
    <property type="match status" value="1"/>
</dbReference>
<dbReference type="InterPro" id="IPR020590">
    <property type="entry name" value="Guanylate_kinase_CS"/>
</dbReference>
<evidence type="ECO:0000256" key="4">
    <source>
        <dbReference type="ARBA" id="ARBA00012961"/>
    </source>
</evidence>
<keyword evidence="9 14" id="KW-0418">Kinase</keyword>
<dbReference type="STRING" id="937773.SPSINT_0913"/>
<evidence type="ECO:0000256" key="6">
    <source>
        <dbReference type="ARBA" id="ARBA00022490"/>
    </source>
</evidence>
<dbReference type="EMBL" id="QEIV01002104">
    <property type="protein sequence ID" value="PWZ94287.1"/>
    <property type="molecule type" value="Genomic_DNA"/>
</dbReference>
<dbReference type="FunFam" id="3.40.50.300:FF:000855">
    <property type="entry name" value="Guanylate kinase"/>
    <property type="match status" value="1"/>
</dbReference>
<dbReference type="Pfam" id="PF00625">
    <property type="entry name" value="Guanylate_kin"/>
    <property type="match status" value="1"/>
</dbReference>
<dbReference type="SUPFAM" id="SSF52540">
    <property type="entry name" value="P-loop containing nucleoside triphosphate hydrolases"/>
    <property type="match status" value="1"/>
</dbReference>
<comment type="function">
    <text evidence="1">Essential for recycling GMP and indirectly, cGMP.</text>
</comment>
<dbReference type="GO" id="GO:0005829">
    <property type="term" value="C:cytosol"/>
    <property type="evidence" value="ECO:0007669"/>
    <property type="project" value="TreeGrafter"/>
</dbReference>
<dbReference type="PANTHER" id="PTHR23117">
    <property type="entry name" value="GUANYLATE KINASE-RELATED"/>
    <property type="match status" value="1"/>
</dbReference>
<keyword evidence="7" id="KW-0808">Transferase</keyword>
<evidence type="ECO:0000256" key="7">
    <source>
        <dbReference type="ARBA" id="ARBA00022679"/>
    </source>
</evidence>
<accession>A0A317Z3D6</accession>
<comment type="caution">
    <text evidence="14">The sequence shown here is derived from an EMBL/GenBank/DDBJ whole genome shotgun (WGS) entry which is preliminary data.</text>
</comment>
<dbReference type="PANTHER" id="PTHR23117:SF13">
    <property type="entry name" value="GUANYLATE KINASE"/>
    <property type="match status" value="1"/>
</dbReference>
<evidence type="ECO:0000256" key="9">
    <source>
        <dbReference type="ARBA" id="ARBA00022777"/>
    </source>
</evidence>
<dbReference type="InterPro" id="IPR008144">
    <property type="entry name" value="Guanylate_kin-like_dom"/>
</dbReference>
<organism evidence="14 15">
    <name type="scientific">Staphylococcus pseudintermedius</name>
    <dbReference type="NCBI Taxonomy" id="283734"/>
    <lineage>
        <taxon>Bacteria</taxon>
        <taxon>Bacillati</taxon>
        <taxon>Bacillota</taxon>
        <taxon>Bacilli</taxon>
        <taxon>Bacillales</taxon>
        <taxon>Staphylococcaceae</taxon>
        <taxon>Staphylococcus</taxon>
        <taxon>Staphylococcus intermedius group</taxon>
    </lineage>
</organism>
<sequence length="169" mass="19885">SMTTRQMREGEQDGVDYFFKTREEFEKLIEADEFIEYAEYVGNYYGTPVQYVKDTMNAGHDVFLEIEVEGAKQVRKKFPDALFIFLAPPSLDHLTERLIGRGTESKEKIESRVKEAKKEVEMMNLYDYVVVNDEVDLAKDRIQSIVEAEHLKRERIEAKYRKMLLEAKK</sequence>